<feature type="domain" description="RNase H type-1" evidence="1">
    <location>
        <begin position="122"/>
        <end position="170"/>
    </location>
</feature>
<sequence length="237" mass="26720">MELQTRSRLSRFITNIDKSYVLCGNDNENQDHVFAKGNFATNVWKPIPNIDMENLHTSSFNLSSSLDSLPYDESENLSLLSKVLLICWQIWNDKNNVIFRKTKPHPTKVPLLAVAVGMDFFRKNSVAGFEVRDENGCPLVVGARSLGMCTITVAEAFALRDALRFAQQKDSKLVIDAIEERCNKHVYREANFVANAVTTLGLTLSNMFIWDQELSDKASTALLFYYNGYGCSRGFSL</sequence>
<evidence type="ECO:0000313" key="3">
    <source>
        <dbReference type="Proteomes" id="UP000290289"/>
    </source>
</evidence>
<evidence type="ECO:0000259" key="1">
    <source>
        <dbReference type="Pfam" id="PF13456"/>
    </source>
</evidence>
<accession>A0A498IDW4</accession>
<reference evidence="2 3" key="1">
    <citation type="submission" date="2018-10" db="EMBL/GenBank/DDBJ databases">
        <title>A high-quality apple genome assembly.</title>
        <authorList>
            <person name="Hu J."/>
        </authorList>
    </citation>
    <scope>NUCLEOTIDE SEQUENCE [LARGE SCALE GENOMIC DNA]</scope>
    <source>
        <strain evidence="3">cv. HFTH1</strain>
        <tissue evidence="2">Young leaf</tissue>
    </source>
</reference>
<dbReference type="EMBL" id="RDQH01000338">
    <property type="protein sequence ID" value="RXH81616.1"/>
    <property type="molecule type" value="Genomic_DNA"/>
</dbReference>
<dbReference type="GO" id="GO:0004523">
    <property type="term" value="F:RNA-DNA hybrid ribonuclease activity"/>
    <property type="evidence" value="ECO:0007669"/>
    <property type="project" value="InterPro"/>
</dbReference>
<dbReference type="InterPro" id="IPR044730">
    <property type="entry name" value="RNase_H-like_dom_plant"/>
</dbReference>
<organism evidence="2 3">
    <name type="scientific">Malus domestica</name>
    <name type="common">Apple</name>
    <name type="synonym">Pyrus malus</name>
    <dbReference type="NCBI Taxonomy" id="3750"/>
    <lineage>
        <taxon>Eukaryota</taxon>
        <taxon>Viridiplantae</taxon>
        <taxon>Streptophyta</taxon>
        <taxon>Embryophyta</taxon>
        <taxon>Tracheophyta</taxon>
        <taxon>Spermatophyta</taxon>
        <taxon>Magnoliopsida</taxon>
        <taxon>eudicotyledons</taxon>
        <taxon>Gunneridae</taxon>
        <taxon>Pentapetalae</taxon>
        <taxon>rosids</taxon>
        <taxon>fabids</taxon>
        <taxon>Rosales</taxon>
        <taxon>Rosaceae</taxon>
        <taxon>Amygdaloideae</taxon>
        <taxon>Maleae</taxon>
        <taxon>Malus</taxon>
    </lineage>
</organism>
<keyword evidence="3" id="KW-1185">Reference proteome</keyword>
<proteinExistence type="predicted"/>
<dbReference type="CDD" id="cd06222">
    <property type="entry name" value="RNase_H_like"/>
    <property type="match status" value="1"/>
</dbReference>
<dbReference type="InterPro" id="IPR002156">
    <property type="entry name" value="RNaseH_domain"/>
</dbReference>
<dbReference type="Pfam" id="PF13456">
    <property type="entry name" value="RVT_3"/>
    <property type="match status" value="1"/>
</dbReference>
<comment type="caution">
    <text evidence="2">The sequence shown here is derived from an EMBL/GenBank/DDBJ whole genome shotgun (WGS) entry which is preliminary data.</text>
</comment>
<protein>
    <recommendedName>
        <fullName evidence="1">RNase H type-1 domain-containing protein</fullName>
    </recommendedName>
</protein>
<dbReference type="STRING" id="3750.A0A498IDW4"/>
<evidence type="ECO:0000313" key="2">
    <source>
        <dbReference type="EMBL" id="RXH81616.1"/>
    </source>
</evidence>
<dbReference type="GO" id="GO:0003676">
    <property type="term" value="F:nucleic acid binding"/>
    <property type="evidence" value="ECO:0007669"/>
    <property type="project" value="InterPro"/>
</dbReference>
<gene>
    <name evidence="2" type="ORF">DVH24_035037</name>
</gene>
<dbReference type="AlphaFoldDB" id="A0A498IDW4"/>
<name>A0A498IDW4_MALDO</name>
<dbReference type="Proteomes" id="UP000290289">
    <property type="component" value="Chromosome 12"/>
</dbReference>